<evidence type="ECO:0000313" key="1">
    <source>
        <dbReference type="EMBL" id="KKN46312.1"/>
    </source>
</evidence>
<reference evidence="1" key="1">
    <citation type="journal article" date="2015" name="Nature">
        <title>Complex archaea that bridge the gap between prokaryotes and eukaryotes.</title>
        <authorList>
            <person name="Spang A."/>
            <person name="Saw J.H."/>
            <person name="Jorgensen S.L."/>
            <person name="Zaremba-Niedzwiedzka K."/>
            <person name="Martijn J."/>
            <person name="Lind A.E."/>
            <person name="van Eijk R."/>
            <person name="Schleper C."/>
            <person name="Guy L."/>
            <person name="Ettema T.J."/>
        </authorList>
    </citation>
    <scope>NUCLEOTIDE SEQUENCE</scope>
</reference>
<sequence length="101" mass="11280">MDKFPETLRAADGGALLSWAPGAKVVSLYAGGTNGPDVIREWIRWLEDALAEIDPPDLTSPPDPSPDYFRCPECDMHFFHMPNCPIRIESGDEAHGLKRNW</sequence>
<name>A0A0F9RAH1_9ZZZZ</name>
<protein>
    <submittedName>
        <fullName evidence="1">Uncharacterized protein</fullName>
    </submittedName>
</protein>
<gene>
    <name evidence="1" type="ORF">LCGC14_0674290</name>
</gene>
<proteinExistence type="predicted"/>
<dbReference type="AlphaFoldDB" id="A0A0F9RAH1"/>
<accession>A0A0F9RAH1</accession>
<comment type="caution">
    <text evidence="1">The sequence shown here is derived from an EMBL/GenBank/DDBJ whole genome shotgun (WGS) entry which is preliminary data.</text>
</comment>
<dbReference type="EMBL" id="LAZR01001337">
    <property type="protein sequence ID" value="KKN46312.1"/>
    <property type="molecule type" value="Genomic_DNA"/>
</dbReference>
<organism evidence="1">
    <name type="scientific">marine sediment metagenome</name>
    <dbReference type="NCBI Taxonomy" id="412755"/>
    <lineage>
        <taxon>unclassified sequences</taxon>
        <taxon>metagenomes</taxon>
        <taxon>ecological metagenomes</taxon>
    </lineage>
</organism>